<gene>
    <name evidence="1" type="ORF">CLV92_102280</name>
</gene>
<sequence>MDVGNPAVTVAAATAAARTATGEAARDVAGALDRRAGELRELRLRLVALGEVPWRSTAALLFRERLDEHVREAAALAVRCDAAAALVRAHAVAVDGALAGAGAAVQGAAAGVAAGAAGTALRVLR</sequence>
<dbReference type="RefSeq" id="WP_104431550.1">
    <property type="nucleotide sequence ID" value="NZ_PTJD01000002.1"/>
</dbReference>
<accession>A0A2S6IV29</accession>
<organism evidence="1 2">
    <name type="scientific">Kineococcus xinjiangensis</name>
    <dbReference type="NCBI Taxonomy" id="512762"/>
    <lineage>
        <taxon>Bacteria</taxon>
        <taxon>Bacillati</taxon>
        <taxon>Actinomycetota</taxon>
        <taxon>Actinomycetes</taxon>
        <taxon>Kineosporiales</taxon>
        <taxon>Kineosporiaceae</taxon>
        <taxon>Kineococcus</taxon>
    </lineage>
</organism>
<dbReference type="Proteomes" id="UP000239485">
    <property type="component" value="Unassembled WGS sequence"/>
</dbReference>
<dbReference type="AlphaFoldDB" id="A0A2S6IV29"/>
<keyword evidence="2" id="KW-1185">Reference proteome</keyword>
<dbReference type="EMBL" id="PTJD01000002">
    <property type="protein sequence ID" value="PPK98127.1"/>
    <property type="molecule type" value="Genomic_DNA"/>
</dbReference>
<comment type="caution">
    <text evidence="1">The sequence shown here is derived from an EMBL/GenBank/DDBJ whole genome shotgun (WGS) entry which is preliminary data.</text>
</comment>
<evidence type="ECO:0000313" key="1">
    <source>
        <dbReference type="EMBL" id="PPK98127.1"/>
    </source>
</evidence>
<name>A0A2S6IV29_9ACTN</name>
<proteinExistence type="predicted"/>
<protein>
    <submittedName>
        <fullName evidence="1">Uncharacterized protein</fullName>
    </submittedName>
</protein>
<evidence type="ECO:0000313" key="2">
    <source>
        <dbReference type="Proteomes" id="UP000239485"/>
    </source>
</evidence>
<reference evidence="1 2" key="1">
    <citation type="submission" date="2018-02" db="EMBL/GenBank/DDBJ databases">
        <title>Genomic Encyclopedia of Archaeal and Bacterial Type Strains, Phase II (KMG-II): from individual species to whole genera.</title>
        <authorList>
            <person name="Goeker M."/>
        </authorList>
    </citation>
    <scope>NUCLEOTIDE SEQUENCE [LARGE SCALE GENOMIC DNA]</scope>
    <source>
        <strain evidence="1 2">DSM 22857</strain>
    </source>
</reference>